<organism evidence="1 2">
    <name type="scientific">Lentithecium fluviatile CBS 122367</name>
    <dbReference type="NCBI Taxonomy" id="1168545"/>
    <lineage>
        <taxon>Eukaryota</taxon>
        <taxon>Fungi</taxon>
        <taxon>Dikarya</taxon>
        <taxon>Ascomycota</taxon>
        <taxon>Pezizomycotina</taxon>
        <taxon>Dothideomycetes</taxon>
        <taxon>Pleosporomycetidae</taxon>
        <taxon>Pleosporales</taxon>
        <taxon>Massarineae</taxon>
        <taxon>Lentitheciaceae</taxon>
        <taxon>Lentithecium</taxon>
    </lineage>
</organism>
<dbReference type="AlphaFoldDB" id="A0A6G1J3Q0"/>
<protein>
    <submittedName>
        <fullName evidence="1">Uncharacterized protein</fullName>
    </submittedName>
</protein>
<evidence type="ECO:0000313" key="1">
    <source>
        <dbReference type="EMBL" id="KAF2685147.1"/>
    </source>
</evidence>
<accession>A0A6G1J3Q0</accession>
<reference evidence="1" key="1">
    <citation type="journal article" date="2020" name="Stud. Mycol.">
        <title>101 Dothideomycetes genomes: a test case for predicting lifestyles and emergence of pathogens.</title>
        <authorList>
            <person name="Haridas S."/>
            <person name="Albert R."/>
            <person name="Binder M."/>
            <person name="Bloem J."/>
            <person name="Labutti K."/>
            <person name="Salamov A."/>
            <person name="Andreopoulos B."/>
            <person name="Baker S."/>
            <person name="Barry K."/>
            <person name="Bills G."/>
            <person name="Bluhm B."/>
            <person name="Cannon C."/>
            <person name="Castanera R."/>
            <person name="Culley D."/>
            <person name="Daum C."/>
            <person name="Ezra D."/>
            <person name="Gonzalez J."/>
            <person name="Henrissat B."/>
            <person name="Kuo A."/>
            <person name="Liang C."/>
            <person name="Lipzen A."/>
            <person name="Lutzoni F."/>
            <person name="Magnuson J."/>
            <person name="Mondo S."/>
            <person name="Nolan M."/>
            <person name="Ohm R."/>
            <person name="Pangilinan J."/>
            <person name="Park H.-J."/>
            <person name="Ramirez L."/>
            <person name="Alfaro M."/>
            <person name="Sun H."/>
            <person name="Tritt A."/>
            <person name="Yoshinaga Y."/>
            <person name="Zwiers L.-H."/>
            <person name="Turgeon B."/>
            <person name="Goodwin S."/>
            <person name="Spatafora J."/>
            <person name="Crous P."/>
            <person name="Grigoriev I."/>
        </authorList>
    </citation>
    <scope>NUCLEOTIDE SEQUENCE</scope>
    <source>
        <strain evidence="1">CBS 122367</strain>
    </source>
</reference>
<evidence type="ECO:0000313" key="2">
    <source>
        <dbReference type="Proteomes" id="UP000799291"/>
    </source>
</evidence>
<sequence>MAFLLYHCPSVRKVSLYNFRTDDRYYQLDILRLAEHAPKIVHLEVDTGFAITTIGKVGIAYPRLRYLSVHDYAGKPAMPEFMDMIHSELKHLKTLVLPEVGQLDLGYEPPPTSTGSVGSEMLQKKYTAESTAARLAFRCLDSLQELWLSEEALARKICTMENTKTGIGCGMGVSEKIKKDGDAINGVGGSAAPGAVTSSTVEKAGNIQWRWIRPSDGTLLDDRDRL</sequence>
<dbReference type="EMBL" id="MU005579">
    <property type="protein sequence ID" value="KAF2685147.1"/>
    <property type="molecule type" value="Genomic_DNA"/>
</dbReference>
<dbReference type="OrthoDB" id="3636801at2759"/>
<feature type="non-terminal residue" evidence="1">
    <location>
        <position position="226"/>
    </location>
</feature>
<proteinExistence type="predicted"/>
<name>A0A6G1J3Q0_9PLEO</name>
<gene>
    <name evidence="1" type="ORF">K458DRAFT_417228</name>
</gene>
<dbReference type="Proteomes" id="UP000799291">
    <property type="component" value="Unassembled WGS sequence"/>
</dbReference>
<keyword evidence="2" id="KW-1185">Reference proteome</keyword>